<dbReference type="GO" id="GO:0003700">
    <property type="term" value="F:DNA-binding transcription factor activity"/>
    <property type="evidence" value="ECO:0007669"/>
    <property type="project" value="InterPro"/>
</dbReference>
<dbReference type="EMBL" id="SLXQ01000001">
    <property type="protein sequence ID" value="TCP56073.1"/>
    <property type="molecule type" value="Genomic_DNA"/>
</dbReference>
<dbReference type="Gene3D" id="1.20.120.530">
    <property type="entry name" value="GntR ligand-binding domain-like"/>
    <property type="match status" value="1"/>
</dbReference>
<keyword evidence="2 5" id="KW-0238">DNA-binding</keyword>
<protein>
    <submittedName>
        <fullName evidence="5">DNA-binding FadR family transcriptional regulator</fullName>
    </submittedName>
</protein>
<feature type="domain" description="HTH gntR-type" evidence="4">
    <location>
        <begin position="2"/>
        <end position="69"/>
    </location>
</feature>
<dbReference type="PANTHER" id="PTHR43537:SF44">
    <property type="entry name" value="GNTR FAMILY REGULATORY PROTEIN"/>
    <property type="match status" value="1"/>
</dbReference>
<dbReference type="InterPro" id="IPR011711">
    <property type="entry name" value="GntR_C"/>
</dbReference>
<keyword evidence="6" id="KW-1185">Reference proteome</keyword>
<evidence type="ECO:0000313" key="6">
    <source>
        <dbReference type="Proteomes" id="UP000294911"/>
    </source>
</evidence>
<evidence type="ECO:0000313" key="5">
    <source>
        <dbReference type="EMBL" id="TCP56073.1"/>
    </source>
</evidence>
<dbReference type="AlphaFoldDB" id="A0A4R2R0R7"/>
<dbReference type="SMART" id="SM00345">
    <property type="entry name" value="HTH_GNTR"/>
    <property type="match status" value="1"/>
</dbReference>
<dbReference type="Gene3D" id="1.10.10.10">
    <property type="entry name" value="Winged helix-like DNA-binding domain superfamily/Winged helix DNA-binding domain"/>
    <property type="match status" value="1"/>
</dbReference>
<keyword evidence="3" id="KW-0804">Transcription</keyword>
<dbReference type="Pfam" id="PF00392">
    <property type="entry name" value="GntR"/>
    <property type="match status" value="1"/>
</dbReference>
<dbReference type="GO" id="GO:0003677">
    <property type="term" value="F:DNA binding"/>
    <property type="evidence" value="ECO:0007669"/>
    <property type="project" value="UniProtKB-KW"/>
</dbReference>
<dbReference type="InterPro" id="IPR000524">
    <property type="entry name" value="Tscrpt_reg_HTH_GntR"/>
</dbReference>
<accession>A0A4R2R0R7</accession>
<dbReference type="InterPro" id="IPR036390">
    <property type="entry name" value="WH_DNA-bd_sf"/>
</dbReference>
<dbReference type="SUPFAM" id="SSF46785">
    <property type="entry name" value="Winged helix' DNA-binding domain"/>
    <property type="match status" value="1"/>
</dbReference>
<evidence type="ECO:0000256" key="3">
    <source>
        <dbReference type="ARBA" id="ARBA00023163"/>
    </source>
</evidence>
<reference evidence="5 6" key="1">
    <citation type="submission" date="2019-03" db="EMBL/GenBank/DDBJ databases">
        <title>Genomic Encyclopedia of Type Strains, Phase IV (KMG-IV): sequencing the most valuable type-strain genomes for metagenomic binning, comparative biology and taxonomic classification.</title>
        <authorList>
            <person name="Goeker M."/>
        </authorList>
    </citation>
    <scope>NUCLEOTIDE SEQUENCE [LARGE SCALE GENOMIC DNA]</scope>
    <source>
        <strain evidence="5 6">DSM 45765</strain>
    </source>
</reference>
<name>A0A4R2R0R7_9PSEU</name>
<proteinExistence type="predicted"/>
<evidence type="ECO:0000256" key="1">
    <source>
        <dbReference type="ARBA" id="ARBA00023015"/>
    </source>
</evidence>
<dbReference type="InterPro" id="IPR008920">
    <property type="entry name" value="TF_FadR/GntR_C"/>
</dbReference>
<dbReference type="Proteomes" id="UP000294911">
    <property type="component" value="Unassembled WGS sequence"/>
</dbReference>
<comment type="caution">
    <text evidence="5">The sequence shown here is derived from an EMBL/GenBank/DDBJ whole genome shotgun (WGS) entry which is preliminary data.</text>
</comment>
<dbReference type="SUPFAM" id="SSF48008">
    <property type="entry name" value="GntR ligand-binding domain-like"/>
    <property type="match status" value="1"/>
</dbReference>
<evidence type="ECO:0000259" key="4">
    <source>
        <dbReference type="PROSITE" id="PS50949"/>
    </source>
</evidence>
<dbReference type="RefSeq" id="WP_132874735.1">
    <property type="nucleotide sequence ID" value="NZ_SLXQ01000001.1"/>
</dbReference>
<gene>
    <name evidence="5" type="ORF">EV191_10113</name>
</gene>
<dbReference type="PANTHER" id="PTHR43537">
    <property type="entry name" value="TRANSCRIPTIONAL REGULATOR, GNTR FAMILY"/>
    <property type="match status" value="1"/>
</dbReference>
<organism evidence="5 6">
    <name type="scientific">Tamaricihabitans halophyticus</name>
    <dbReference type="NCBI Taxonomy" id="1262583"/>
    <lineage>
        <taxon>Bacteria</taxon>
        <taxon>Bacillati</taxon>
        <taxon>Actinomycetota</taxon>
        <taxon>Actinomycetes</taxon>
        <taxon>Pseudonocardiales</taxon>
        <taxon>Pseudonocardiaceae</taxon>
        <taxon>Tamaricihabitans</taxon>
    </lineage>
</organism>
<sequence>MQGISGDALDRLGGAIVTGAYSRGQVLRSEELAEWLGVSRTVVREVVRVLESMGMVAARRRVGITVQPSANWDAYNPQLIRWRLAGDGRLDQLRSLAELRGAIEPMAARLAAQRATAEQCGELIGVAMRMVSTAKSRDLTAFLAHDIDFHRTVLAASNNPMFQQLHEVVAEVLSGRTHYHLMPDEPLPDAVRWHTEVAEAISCGEADRAERAMTAIADQALIEMTDLLAGQTG</sequence>
<dbReference type="Pfam" id="PF07729">
    <property type="entry name" value="FCD"/>
    <property type="match status" value="1"/>
</dbReference>
<keyword evidence="1" id="KW-0805">Transcription regulation</keyword>
<dbReference type="SMART" id="SM00895">
    <property type="entry name" value="FCD"/>
    <property type="match status" value="1"/>
</dbReference>
<dbReference type="PROSITE" id="PS50949">
    <property type="entry name" value="HTH_GNTR"/>
    <property type="match status" value="1"/>
</dbReference>
<dbReference type="InterPro" id="IPR036388">
    <property type="entry name" value="WH-like_DNA-bd_sf"/>
</dbReference>
<dbReference type="OrthoDB" id="4164516at2"/>
<evidence type="ECO:0000256" key="2">
    <source>
        <dbReference type="ARBA" id="ARBA00023125"/>
    </source>
</evidence>